<keyword evidence="2 4" id="KW-0547">Nucleotide-binding</keyword>
<dbReference type="AlphaFoldDB" id="A0A3S9I428"/>
<proteinExistence type="predicted"/>
<dbReference type="InterPro" id="IPR052032">
    <property type="entry name" value="ATP-dep_AA_Ligase"/>
</dbReference>
<dbReference type="PROSITE" id="PS50975">
    <property type="entry name" value="ATP_GRASP"/>
    <property type="match status" value="1"/>
</dbReference>
<name>A0A3S9I428_9ACTN</name>
<reference evidence="7 8" key="1">
    <citation type="submission" date="2018-12" db="EMBL/GenBank/DDBJ databases">
        <authorList>
            <person name="Li K."/>
        </authorList>
    </citation>
    <scope>NUCLEOTIDE SEQUENCE [LARGE SCALE GENOMIC DNA]</scope>
    <source>
        <strain evidence="8">CR22</strain>
    </source>
</reference>
<organism evidence="7 8">
    <name type="scientific">Streptomyces aquilus</name>
    <dbReference type="NCBI Taxonomy" id="2548456"/>
    <lineage>
        <taxon>Bacteria</taxon>
        <taxon>Bacillati</taxon>
        <taxon>Actinomycetota</taxon>
        <taxon>Actinomycetes</taxon>
        <taxon>Kitasatosporales</taxon>
        <taxon>Streptomycetaceae</taxon>
        <taxon>Streptomyces</taxon>
    </lineage>
</organism>
<evidence type="ECO:0000256" key="4">
    <source>
        <dbReference type="PROSITE-ProRule" id="PRU00409"/>
    </source>
</evidence>
<dbReference type="Proteomes" id="UP000280197">
    <property type="component" value="Chromosome"/>
</dbReference>
<keyword evidence="3 4" id="KW-0067">ATP-binding</keyword>
<evidence type="ECO:0000256" key="3">
    <source>
        <dbReference type="ARBA" id="ARBA00022840"/>
    </source>
</evidence>
<evidence type="ECO:0000256" key="5">
    <source>
        <dbReference type="SAM" id="MobiDB-lite"/>
    </source>
</evidence>
<dbReference type="Gene3D" id="3.30.470.20">
    <property type="entry name" value="ATP-grasp fold, B domain"/>
    <property type="match status" value="1"/>
</dbReference>
<dbReference type="SMART" id="SM01209">
    <property type="entry name" value="GARS_A"/>
    <property type="match status" value="1"/>
</dbReference>
<dbReference type="GO" id="GO:0005524">
    <property type="term" value="F:ATP binding"/>
    <property type="evidence" value="ECO:0007669"/>
    <property type="project" value="UniProtKB-UniRule"/>
</dbReference>
<gene>
    <name evidence="7" type="ORF">EJC51_25340</name>
</gene>
<dbReference type="GO" id="GO:0046872">
    <property type="term" value="F:metal ion binding"/>
    <property type="evidence" value="ECO:0007669"/>
    <property type="project" value="InterPro"/>
</dbReference>
<evidence type="ECO:0000256" key="2">
    <source>
        <dbReference type="ARBA" id="ARBA00022741"/>
    </source>
</evidence>
<dbReference type="SUPFAM" id="SSF56059">
    <property type="entry name" value="Glutathione synthetase ATP-binding domain-like"/>
    <property type="match status" value="1"/>
</dbReference>
<keyword evidence="1" id="KW-0436">Ligase</keyword>
<feature type="region of interest" description="Disordered" evidence="5">
    <location>
        <begin position="1"/>
        <end position="22"/>
    </location>
</feature>
<dbReference type="InterPro" id="IPR011761">
    <property type="entry name" value="ATP-grasp"/>
</dbReference>
<keyword evidence="8" id="KW-1185">Reference proteome</keyword>
<evidence type="ECO:0000259" key="6">
    <source>
        <dbReference type="PROSITE" id="PS50975"/>
    </source>
</evidence>
<dbReference type="EMBL" id="CP034463">
    <property type="protein sequence ID" value="AZP19101.1"/>
    <property type="molecule type" value="Genomic_DNA"/>
</dbReference>
<evidence type="ECO:0000256" key="1">
    <source>
        <dbReference type="ARBA" id="ARBA00022598"/>
    </source>
</evidence>
<feature type="domain" description="ATP-grasp" evidence="6">
    <location>
        <begin position="139"/>
        <end position="341"/>
    </location>
</feature>
<evidence type="ECO:0000313" key="8">
    <source>
        <dbReference type="Proteomes" id="UP000280197"/>
    </source>
</evidence>
<dbReference type="GO" id="GO:0016874">
    <property type="term" value="F:ligase activity"/>
    <property type="evidence" value="ECO:0007669"/>
    <property type="project" value="UniProtKB-KW"/>
</dbReference>
<dbReference type="Pfam" id="PF13535">
    <property type="entry name" value="ATP-grasp_4"/>
    <property type="match status" value="1"/>
</dbReference>
<sequence>MSNKPLSNKPLSNKPLSNKPLSNKPLSNKILLIMRNTYAWHREHIETLERMGLEIHLATGVKQAAADGRFASVIPVPEELEGESMAAFCADEARRLGITTAITFYDSDIAVTSRANQLLGHTWPRPQADAISRDKKLQRTFLTEHALPAPRFAGVTGVEAGLKAAEDFSYPFIVKPSALAASIGVSLVRDRDELERALTDVARLAEEWGGYFPSDGPEIALIEEFLPGKEVTLDGVVVSGEFHLVGVTNKMQMPGPYFEEDFYTLPFRTPEEEPELVAVAEGIVAGLGVEHCLFNAEFRQDAQGRYRVVEFATRMSGGQNYRNLREVHGIDAVRLYAKAVLAGDDAGRRAAVLDGEVRRAATPRAATCIKFAYRTGTLVRNNPGDAYHSPYFRSYIPASKPGDRLRRAPEGWYEIAGSLAVAAPYRGVEDVDRVERIAAELDERLDVVMVPPVAVPPAVRGAA</sequence>
<dbReference type="PANTHER" id="PTHR43585:SF2">
    <property type="entry name" value="ATP-GRASP ENZYME FSQD"/>
    <property type="match status" value="1"/>
</dbReference>
<protein>
    <submittedName>
        <fullName evidence="7">ATP-grasp domain-containing protein</fullName>
    </submittedName>
</protein>
<dbReference type="KEGG" id="saqu:EJC51_25340"/>
<accession>A0A3S9I428</accession>
<evidence type="ECO:0000313" key="7">
    <source>
        <dbReference type="EMBL" id="AZP19101.1"/>
    </source>
</evidence>
<dbReference type="PANTHER" id="PTHR43585">
    <property type="entry name" value="FUMIPYRROLE BIOSYNTHESIS PROTEIN C"/>
    <property type="match status" value="1"/>
</dbReference>
<dbReference type="RefSeq" id="WP_126273180.1">
    <property type="nucleotide sequence ID" value="NZ_CP034463.1"/>
</dbReference>